<keyword evidence="12" id="KW-1185">Reference proteome</keyword>
<dbReference type="InterPro" id="IPR001374">
    <property type="entry name" value="R3H_dom"/>
</dbReference>
<dbReference type="Pfam" id="PF07717">
    <property type="entry name" value="OB_NTP_bind"/>
    <property type="match status" value="1"/>
</dbReference>
<dbReference type="SMART" id="SM00847">
    <property type="entry name" value="HA2"/>
    <property type="match status" value="1"/>
</dbReference>
<evidence type="ECO:0000259" key="9">
    <source>
        <dbReference type="PROSITE" id="PS51192"/>
    </source>
</evidence>
<dbReference type="Gene3D" id="1.20.120.1080">
    <property type="match status" value="1"/>
</dbReference>
<dbReference type="SMART" id="SM00393">
    <property type="entry name" value="R3H"/>
    <property type="match status" value="1"/>
</dbReference>
<dbReference type="FunFam" id="1.20.120.1080:FF:000008">
    <property type="entry name" value="probable ATP-dependent RNA helicase YTHDC2"/>
    <property type="match status" value="1"/>
</dbReference>
<keyword evidence="6" id="KW-0040">ANK repeat</keyword>
<accession>A0A8J6LFD0</accession>
<dbReference type="PROSITE" id="PS51061">
    <property type="entry name" value="R3H"/>
    <property type="match status" value="1"/>
</dbReference>
<dbReference type="Pfam" id="PF21010">
    <property type="entry name" value="HA2_C"/>
    <property type="match status" value="1"/>
</dbReference>
<dbReference type="InterPro" id="IPR027417">
    <property type="entry name" value="P-loop_NTPase"/>
</dbReference>
<sequence>MSCWDKVDMDVLEATSENFRIEVDRAFQTFLADDSGKEYSFPSNLNNFERKHIHQKAAMYNLVSRSHGKDPNRVLTIYKKGNKSNFESFYIEITPESTRELERVIQTYPPDNPYRNTVRLNYTDKVFGKLSLGPPPEVTEPRPAPQILKFQLQLPIFEMKSTVVDKVRGNDVLIISSETGSGKTTQIPQYIMDDARARGENCRILCTQPRRISAVSVAERVSQERGSVLGETVGYHIRLESKLGTNCNLIYCTNGVLIRSLMSGDRVLSSLTHIIIDEVHERDKLSDFLLICLRESLRKGVKIKLILMSATINVDKFQSYFEGAEVLSIPGRLFSIKQFFLDDVLELTGYDAVVMERRSLFNENSVFYTEEQNSQFDDVIMQCVHSGGVENEQAWAQLLQYMLTENMSVNYQHSETGLTALMAAVYQDNIDMVEKLCGLGSDPHIQSKSGVTAISLAEDKHLEEILLILNMTSRPILPREDLLTHYYKTCADEDINYDLLIRLICTIHSQYHNGAILVFLPGYDDIMICNDRLLETDLDKSTYRVFFLHGSMNIKEQHEVFKSLGATRKIILSTNIAETSLTIDDVVYVIDSGKAKVQTYDSCSGLSSLQTQWISKACVKQRAGRAGRTQSGVCFHLFSRARYDSFLDERIPEILRVPLEELCLNTKTLAGNLTSIYNFLVMAPDPPSSNTVKTAIENLECLGALDKDENLTPLGEYLSQLTIEPHLGKMLIYSVIFKCLDPILTIVASLAQKDPFQLPPQANLRTCAAEKRKSLMASTFSDHMVYLKAFIKWQDSVKYRKERIFCRDFFISPSTMETILKTRSQLLGQLRAAKFVPPNGTSIMALNAHSENWPLVKAVISSGLYPKLAFKKNGHFCTRTEKKVLIHNSSPLSKESMALWLVYDEMVKVRNGHQVRGVTPVTPVTISLMCGIKTTNPMENYLEIDEWLEFEFPTSHIIYLRRFIETIIKKKLLSPTNALNESDEAALNALARILILEDRHANLVIPVGIKQKPKFFELNRVLDSDQADHRPFNNPNNFRYNRYHPPRSNGHFAAANDTASYYATNGYHGYDNGNSVLFGNGYLAGSSRSTATAYQMCPPVAFMGAMDASPSTSGARALPQPVFPTFDNSIFLLIRVKQESSMKIAYDSNKWVFSPQTEKQVVSLDNGGISVYLLYTVPKMNTFYGIAKYVSFDTSRQKLSAVIEWIFKNTVPYKKVSHLRNPLNNNRLIYDGLDGQVVDMGIAMKLWDLFVESGRPLDRDPPSRRPFVKVTSTFRPSTFGTTSVTLQFRIWEL</sequence>
<evidence type="ECO:0000259" key="10">
    <source>
        <dbReference type="PROSITE" id="PS51194"/>
    </source>
</evidence>
<comment type="similarity">
    <text evidence="5">Belongs to the DExH box helicase family.</text>
</comment>
<evidence type="ECO:0000256" key="5">
    <source>
        <dbReference type="ARBA" id="ARBA00060772"/>
    </source>
</evidence>
<dbReference type="Proteomes" id="UP000719412">
    <property type="component" value="Unassembled WGS sequence"/>
</dbReference>
<dbReference type="Gene3D" id="3.10.590.10">
    <property type="entry name" value="ph1033 like domains"/>
    <property type="match status" value="1"/>
</dbReference>
<reference evidence="11" key="2">
    <citation type="submission" date="2021-08" db="EMBL/GenBank/DDBJ databases">
        <authorList>
            <person name="Eriksson T."/>
        </authorList>
    </citation>
    <scope>NUCLEOTIDE SEQUENCE</scope>
    <source>
        <strain evidence="11">Stoneville</strain>
        <tissue evidence="11">Whole head</tissue>
    </source>
</reference>
<dbReference type="GO" id="GO:0005524">
    <property type="term" value="F:ATP binding"/>
    <property type="evidence" value="ECO:0007669"/>
    <property type="project" value="UniProtKB-KW"/>
</dbReference>
<dbReference type="Pfam" id="PF04408">
    <property type="entry name" value="WHD_HA2"/>
    <property type="match status" value="1"/>
</dbReference>
<keyword evidence="3" id="KW-0067">ATP-binding</keyword>
<dbReference type="PANTHER" id="PTHR18934">
    <property type="entry name" value="ATP-DEPENDENT RNA HELICASE"/>
    <property type="match status" value="1"/>
</dbReference>
<dbReference type="InterPro" id="IPR036867">
    <property type="entry name" value="R3H_dom_sf"/>
</dbReference>
<organism evidence="11 12">
    <name type="scientific">Tenebrio molitor</name>
    <name type="common">Yellow mealworm beetle</name>
    <dbReference type="NCBI Taxonomy" id="7067"/>
    <lineage>
        <taxon>Eukaryota</taxon>
        <taxon>Metazoa</taxon>
        <taxon>Ecdysozoa</taxon>
        <taxon>Arthropoda</taxon>
        <taxon>Hexapoda</taxon>
        <taxon>Insecta</taxon>
        <taxon>Pterygota</taxon>
        <taxon>Neoptera</taxon>
        <taxon>Endopterygota</taxon>
        <taxon>Coleoptera</taxon>
        <taxon>Polyphaga</taxon>
        <taxon>Cucujiformia</taxon>
        <taxon>Tenebrionidae</taxon>
        <taxon>Tenebrio</taxon>
    </lineage>
</organism>
<dbReference type="InterPro" id="IPR036770">
    <property type="entry name" value="Ankyrin_rpt-contain_sf"/>
</dbReference>
<dbReference type="Pfam" id="PF04146">
    <property type="entry name" value="YTH"/>
    <property type="match status" value="1"/>
</dbReference>
<dbReference type="CDD" id="cd17917">
    <property type="entry name" value="DEXHc_RHA-like"/>
    <property type="match status" value="1"/>
</dbReference>
<evidence type="ECO:0000313" key="12">
    <source>
        <dbReference type="Proteomes" id="UP000719412"/>
    </source>
</evidence>
<dbReference type="SMART" id="SM00490">
    <property type="entry name" value="HELICc"/>
    <property type="match status" value="1"/>
</dbReference>
<feature type="domain" description="Helicase C-terminal" evidence="10">
    <location>
        <begin position="499"/>
        <end position="670"/>
    </location>
</feature>
<dbReference type="GO" id="GO:0004386">
    <property type="term" value="F:helicase activity"/>
    <property type="evidence" value="ECO:0007669"/>
    <property type="project" value="TreeGrafter"/>
</dbReference>
<dbReference type="InterPro" id="IPR001650">
    <property type="entry name" value="Helicase_C-like"/>
</dbReference>
<dbReference type="CDD" id="cd21134">
    <property type="entry name" value="YTH"/>
    <property type="match status" value="1"/>
</dbReference>
<dbReference type="SUPFAM" id="SSF52540">
    <property type="entry name" value="P-loop containing nucleoside triphosphate hydrolases"/>
    <property type="match status" value="2"/>
</dbReference>
<feature type="domain" description="YTH" evidence="7">
    <location>
        <begin position="1129"/>
        <end position="1250"/>
    </location>
</feature>
<evidence type="ECO:0000256" key="1">
    <source>
        <dbReference type="ARBA" id="ARBA00022741"/>
    </source>
</evidence>
<dbReference type="InterPro" id="IPR048333">
    <property type="entry name" value="HA2_WH"/>
</dbReference>
<dbReference type="Pfam" id="PF00270">
    <property type="entry name" value="DEAD"/>
    <property type="match status" value="1"/>
</dbReference>
<keyword evidence="2" id="KW-0378">Hydrolase</keyword>
<dbReference type="Gene3D" id="1.25.40.20">
    <property type="entry name" value="Ankyrin repeat-containing domain"/>
    <property type="match status" value="1"/>
</dbReference>
<dbReference type="Gene3D" id="3.30.1370.50">
    <property type="entry name" value="R3H-like domain"/>
    <property type="match status" value="1"/>
</dbReference>
<dbReference type="PROSITE" id="PS50088">
    <property type="entry name" value="ANK_REPEAT"/>
    <property type="match status" value="1"/>
</dbReference>
<reference evidence="11" key="1">
    <citation type="journal article" date="2020" name="J Insects Food Feed">
        <title>The yellow mealworm (Tenebrio molitor) genome: a resource for the emerging insects as food and feed industry.</title>
        <authorList>
            <person name="Eriksson T."/>
            <person name="Andere A."/>
            <person name="Kelstrup H."/>
            <person name="Emery V."/>
            <person name="Picard C."/>
        </authorList>
    </citation>
    <scope>NUCLEOTIDE SEQUENCE</scope>
    <source>
        <strain evidence="11">Stoneville</strain>
        <tissue evidence="11">Whole head</tissue>
    </source>
</reference>
<dbReference type="Gene3D" id="3.40.50.300">
    <property type="entry name" value="P-loop containing nucleotide triphosphate hydrolases"/>
    <property type="match status" value="2"/>
</dbReference>
<keyword evidence="1" id="KW-0547">Nucleotide-binding</keyword>
<proteinExistence type="inferred from homology"/>
<dbReference type="SMART" id="SM00487">
    <property type="entry name" value="DEXDc"/>
    <property type="match status" value="1"/>
</dbReference>
<feature type="repeat" description="ANK" evidence="6">
    <location>
        <begin position="416"/>
        <end position="448"/>
    </location>
</feature>
<dbReference type="PROSITE" id="PS50882">
    <property type="entry name" value="YTH"/>
    <property type="match status" value="1"/>
</dbReference>
<evidence type="ECO:0008006" key="13">
    <source>
        <dbReference type="Google" id="ProtNLM"/>
    </source>
</evidence>
<name>A0A8J6LFD0_TENMO</name>
<dbReference type="CDD" id="cd02325">
    <property type="entry name" value="R3H"/>
    <property type="match status" value="1"/>
</dbReference>
<dbReference type="GO" id="GO:0003723">
    <property type="term" value="F:RNA binding"/>
    <property type="evidence" value="ECO:0007669"/>
    <property type="project" value="UniProtKB-KW"/>
</dbReference>
<dbReference type="PROSITE" id="PS51194">
    <property type="entry name" value="HELICASE_CTER"/>
    <property type="match status" value="1"/>
</dbReference>
<evidence type="ECO:0000256" key="6">
    <source>
        <dbReference type="PROSITE-ProRule" id="PRU00023"/>
    </source>
</evidence>
<evidence type="ECO:0000259" key="7">
    <source>
        <dbReference type="PROSITE" id="PS50882"/>
    </source>
</evidence>
<dbReference type="SUPFAM" id="SSF48403">
    <property type="entry name" value="Ankyrin repeat"/>
    <property type="match status" value="1"/>
</dbReference>
<dbReference type="FunFam" id="3.40.50.300:FF:000526">
    <property type="entry name" value="DExH-box ATP-dependent RNA helicase DExH3"/>
    <property type="match status" value="1"/>
</dbReference>
<evidence type="ECO:0000313" key="11">
    <source>
        <dbReference type="EMBL" id="KAH0818002.1"/>
    </source>
</evidence>
<dbReference type="InterPro" id="IPR014001">
    <property type="entry name" value="Helicase_ATP-bd"/>
</dbReference>
<dbReference type="InterPro" id="IPR007275">
    <property type="entry name" value="YTH_domain"/>
</dbReference>
<dbReference type="CDD" id="cd18791">
    <property type="entry name" value="SF2_C_RHA"/>
    <property type="match status" value="1"/>
</dbReference>
<protein>
    <recommendedName>
        <fullName evidence="13">RNA helicase</fullName>
    </recommendedName>
</protein>
<dbReference type="InterPro" id="IPR011545">
    <property type="entry name" value="DEAD/DEAH_box_helicase_dom"/>
</dbReference>
<feature type="domain" description="R3H" evidence="8">
    <location>
        <begin position="17"/>
        <end position="81"/>
    </location>
</feature>
<feature type="domain" description="Helicase ATP-binding" evidence="9">
    <location>
        <begin position="164"/>
        <end position="330"/>
    </location>
</feature>
<dbReference type="PROSITE" id="PS51192">
    <property type="entry name" value="HELICASE_ATP_BIND_1"/>
    <property type="match status" value="1"/>
</dbReference>
<evidence type="ECO:0000256" key="3">
    <source>
        <dbReference type="ARBA" id="ARBA00022840"/>
    </source>
</evidence>
<dbReference type="Pfam" id="PF00271">
    <property type="entry name" value="Helicase_C"/>
    <property type="match status" value="1"/>
</dbReference>
<comment type="caution">
    <text evidence="11">The sequence shown here is derived from an EMBL/GenBank/DDBJ whole genome shotgun (WGS) entry which is preliminary data.</text>
</comment>
<dbReference type="PANTHER" id="PTHR18934:SF213">
    <property type="entry name" value="3'-5' RNA HELICASE YTHDC2"/>
    <property type="match status" value="1"/>
</dbReference>
<evidence type="ECO:0000259" key="8">
    <source>
        <dbReference type="PROSITE" id="PS51061"/>
    </source>
</evidence>
<evidence type="ECO:0000256" key="2">
    <source>
        <dbReference type="ARBA" id="ARBA00022801"/>
    </source>
</evidence>
<keyword evidence="4" id="KW-0694">RNA-binding</keyword>
<dbReference type="SUPFAM" id="SSF82708">
    <property type="entry name" value="R3H domain"/>
    <property type="match status" value="1"/>
</dbReference>
<dbReference type="GO" id="GO:0016787">
    <property type="term" value="F:hydrolase activity"/>
    <property type="evidence" value="ECO:0007669"/>
    <property type="project" value="UniProtKB-KW"/>
</dbReference>
<dbReference type="Pfam" id="PF01424">
    <property type="entry name" value="R3H"/>
    <property type="match status" value="1"/>
</dbReference>
<gene>
    <name evidence="11" type="ORF">GEV33_004788</name>
</gene>
<dbReference type="InterPro" id="IPR007502">
    <property type="entry name" value="Helicase-assoc_dom"/>
</dbReference>
<dbReference type="InterPro" id="IPR002110">
    <property type="entry name" value="Ankyrin_rpt"/>
</dbReference>
<evidence type="ECO:0000256" key="4">
    <source>
        <dbReference type="ARBA" id="ARBA00022884"/>
    </source>
</evidence>
<dbReference type="InterPro" id="IPR011709">
    <property type="entry name" value="DEAD-box_helicase_OB_fold"/>
</dbReference>
<dbReference type="EMBL" id="JABDTM020018458">
    <property type="protein sequence ID" value="KAH0818002.1"/>
    <property type="molecule type" value="Genomic_DNA"/>
</dbReference>